<gene>
    <name evidence="1" type="ORF">SAMN04488026_104014</name>
</gene>
<keyword evidence="1" id="KW-0418">Kinase</keyword>
<evidence type="ECO:0000313" key="2">
    <source>
        <dbReference type="Proteomes" id="UP000199382"/>
    </source>
</evidence>
<dbReference type="EMBL" id="FNEK01000040">
    <property type="protein sequence ID" value="SDK40412.1"/>
    <property type="molecule type" value="Genomic_DNA"/>
</dbReference>
<evidence type="ECO:0000313" key="1">
    <source>
        <dbReference type="EMBL" id="SDK40412.1"/>
    </source>
</evidence>
<dbReference type="PANTHER" id="PTHR10285">
    <property type="entry name" value="URIDINE KINASE"/>
    <property type="match status" value="1"/>
</dbReference>
<keyword evidence="1" id="KW-0808">Transferase</keyword>
<dbReference type="InterPro" id="IPR027417">
    <property type="entry name" value="P-loop_NTPase"/>
</dbReference>
<reference evidence="1 2" key="1">
    <citation type="submission" date="2016-10" db="EMBL/GenBank/DDBJ databases">
        <authorList>
            <person name="de Groot N.N."/>
        </authorList>
    </citation>
    <scope>NUCLEOTIDE SEQUENCE [LARGE SCALE GENOMIC DNA]</scope>
    <source>
        <strain evidence="1 2">DSM 25294</strain>
    </source>
</reference>
<accession>A0A1G9BLQ2</accession>
<sequence length="222" mass="24322">MPLLPGCEYGPQRKGEDMNRKRLLELADQITGVQPSGRRSLIAIAGAPASGKSHLARDLVEELNSRGAGAVNVPMDGFHLDNALLEARGLLPRKGAPETFDAMGFIHAMGRLKTEEEVILPTFDRGRDLSVAGAIAIGPKDRIAVVEGNYLCFAEAPWNRLAELWDLSCYLDIPEAILLERLVRRWVNHDHTPEEAEARARGNDLANARRIAGAVGKVDRVF</sequence>
<dbReference type="SUPFAM" id="SSF52540">
    <property type="entry name" value="P-loop containing nucleoside triphosphate hydrolases"/>
    <property type="match status" value="1"/>
</dbReference>
<organism evidence="1 2">
    <name type="scientific">Aliiruegeria lutimaris</name>
    <dbReference type="NCBI Taxonomy" id="571298"/>
    <lineage>
        <taxon>Bacteria</taxon>
        <taxon>Pseudomonadati</taxon>
        <taxon>Pseudomonadota</taxon>
        <taxon>Alphaproteobacteria</taxon>
        <taxon>Rhodobacterales</taxon>
        <taxon>Roseobacteraceae</taxon>
        <taxon>Aliiruegeria</taxon>
    </lineage>
</organism>
<keyword evidence="2" id="KW-1185">Reference proteome</keyword>
<dbReference type="Gene3D" id="3.40.50.300">
    <property type="entry name" value="P-loop containing nucleotide triphosphate hydrolases"/>
    <property type="match status" value="1"/>
</dbReference>
<dbReference type="AlphaFoldDB" id="A0A1G9BLQ2"/>
<dbReference type="STRING" id="571298.SAMN04488026_104014"/>
<proteinExistence type="predicted"/>
<dbReference type="Proteomes" id="UP000199382">
    <property type="component" value="Unassembled WGS sequence"/>
</dbReference>
<protein>
    <submittedName>
        <fullName evidence="1">Fructokinase</fullName>
    </submittedName>
</protein>
<dbReference type="GO" id="GO:0016301">
    <property type="term" value="F:kinase activity"/>
    <property type="evidence" value="ECO:0007669"/>
    <property type="project" value="UniProtKB-KW"/>
</dbReference>
<name>A0A1G9BLQ2_9RHOB</name>